<protein>
    <submittedName>
        <fullName evidence="2">Uncharacterized protein</fullName>
    </submittedName>
</protein>
<name>A0A814U9A5_9BILA</name>
<dbReference type="Proteomes" id="UP000681722">
    <property type="component" value="Unassembled WGS sequence"/>
</dbReference>
<dbReference type="EMBL" id="CAJOBC010007543">
    <property type="protein sequence ID" value="CAF3935664.1"/>
    <property type="molecule type" value="Genomic_DNA"/>
</dbReference>
<organism evidence="2 5">
    <name type="scientific">Didymodactylos carnosus</name>
    <dbReference type="NCBI Taxonomy" id="1234261"/>
    <lineage>
        <taxon>Eukaryota</taxon>
        <taxon>Metazoa</taxon>
        <taxon>Spiralia</taxon>
        <taxon>Gnathifera</taxon>
        <taxon>Rotifera</taxon>
        <taxon>Eurotatoria</taxon>
        <taxon>Bdelloidea</taxon>
        <taxon>Philodinida</taxon>
        <taxon>Philodinidae</taxon>
        <taxon>Didymodactylos</taxon>
    </lineage>
</organism>
<dbReference type="AlphaFoldDB" id="A0A814U9A5"/>
<reference evidence="2" key="1">
    <citation type="submission" date="2021-02" db="EMBL/GenBank/DDBJ databases">
        <authorList>
            <person name="Nowell W R."/>
        </authorList>
    </citation>
    <scope>NUCLEOTIDE SEQUENCE</scope>
</reference>
<comment type="caution">
    <text evidence="2">The sequence shown here is derived from an EMBL/GenBank/DDBJ whole genome shotgun (WGS) entry which is preliminary data.</text>
</comment>
<gene>
    <name evidence="2" type="ORF">GPM918_LOCUS22228</name>
    <name evidence="1" type="ORF">OVA965_LOCUS13078</name>
    <name evidence="4" type="ORF">SRO942_LOCUS22222</name>
    <name evidence="3" type="ORF">TMI583_LOCUS13079</name>
</gene>
<evidence type="ECO:0000313" key="2">
    <source>
        <dbReference type="EMBL" id="CAF1171802.1"/>
    </source>
</evidence>
<evidence type="ECO:0000313" key="4">
    <source>
        <dbReference type="EMBL" id="CAF3935664.1"/>
    </source>
</evidence>
<dbReference type="OrthoDB" id="10010954at2759"/>
<keyword evidence="5" id="KW-1185">Reference proteome</keyword>
<dbReference type="Proteomes" id="UP000677228">
    <property type="component" value="Unassembled WGS sequence"/>
</dbReference>
<proteinExistence type="predicted"/>
<evidence type="ECO:0000313" key="3">
    <source>
        <dbReference type="EMBL" id="CAF3741977.1"/>
    </source>
</evidence>
<dbReference type="Proteomes" id="UP000663829">
    <property type="component" value="Unassembled WGS sequence"/>
</dbReference>
<accession>A0A814U9A5</accession>
<dbReference type="EMBL" id="CAJNOQ010007545">
    <property type="protein sequence ID" value="CAF1171802.1"/>
    <property type="molecule type" value="Genomic_DNA"/>
</dbReference>
<dbReference type="EMBL" id="CAJNOK010005382">
    <property type="protein sequence ID" value="CAF0970629.1"/>
    <property type="molecule type" value="Genomic_DNA"/>
</dbReference>
<dbReference type="Proteomes" id="UP000682733">
    <property type="component" value="Unassembled WGS sequence"/>
</dbReference>
<dbReference type="EMBL" id="CAJOBA010005387">
    <property type="protein sequence ID" value="CAF3741977.1"/>
    <property type="molecule type" value="Genomic_DNA"/>
</dbReference>
<evidence type="ECO:0000313" key="5">
    <source>
        <dbReference type="Proteomes" id="UP000663829"/>
    </source>
</evidence>
<sequence>MISFINSQSSNSQKTYDATNKKMEKKLLKFLDTLKPGICSNIILNKTKTNLFSPKLIGRLLPQGTFSTPIQAFEYLYGIFCQIQGLLVRTNSVQSTELKQITFDQNKYLCGAEIILVLAPKNISLTFFAFVAFDSQFRICGYDAQVRNNGLTFDDPSSTDAATIQGLCQGIQQICKGRYQQYSNRSDCINFMTKKIPYGTFDQGDQDSVTCRTIHIKLASISPDIHCPHVGKTGGGACTNKTSQSYYKNDNYMKCAYKRPE</sequence>
<evidence type="ECO:0000313" key="1">
    <source>
        <dbReference type="EMBL" id="CAF0970629.1"/>
    </source>
</evidence>